<comment type="function">
    <text evidence="1 10">Controls the rotational direction of flagella during chemotaxis.</text>
</comment>
<gene>
    <name evidence="11" type="ORF">J9B83_07000</name>
</gene>
<keyword evidence="9 10" id="KW-0472">Membrane</keyword>
<keyword evidence="8 10" id="KW-1133">Transmembrane helix</keyword>
<accession>A0ABS5HAJ7</accession>
<evidence type="ECO:0000256" key="10">
    <source>
        <dbReference type="RuleBase" id="RU364125"/>
    </source>
</evidence>
<evidence type="ECO:0000256" key="4">
    <source>
        <dbReference type="ARBA" id="ARBA00022475"/>
    </source>
</evidence>
<evidence type="ECO:0000313" key="12">
    <source>
        <dbReference type="Proteomes" id="UP000679722"/>
    </source>
</evidence>
<reference evidence="12" key="1">
    <citation type="submission" date="2023-07" db="EMBL/GenBank/DDBJ databases">
        <title>Marinomonas vulgaris A79, complete genome.</title>
        <authorList>
            <person name="Ying J.-J."/>
        </authorList>
    </citation>
    <scope>NUCLEOTIDE SEQUENCE [LARGE SCALE GENOMIC DNA]</scope>
    <source>
        <strain evidence="12">A79</strain>
    </source>
</reference>
<proteinExistence type="inferred from homology"/>
<keyword evidence="11" id="KW-0966">Cell projection</keyword>
<evidence type="ECO:0000256" key="9">
    <source>
        <dbReference type="ARBA" id="ARBA00023136"/>
    </source>
</evidence>
<comment type="subcellular location">
    <subcellularLocation>
        <location evidence="10">Cell inner membrane</location>
    </subcellularLocation>
    <subcellularLocation>
        <location evidence="2">Cell membrane</location>
        <topology evidence="2">Single-pass membrane protein</topology>
    </subcellularLocation>
</comment>
<keyword evidence="7 10" id="KW-0283">Flagellar rotation</keyword>
<organism evidence="11 12">
    <name type="scientific">Marinomonas vulgaris</name>
    <dbReference type="NCBI Taxonomy" id="2823372"/>
    <lineage>
        <taxon>Bacteria</taxon>
        <taxon>Pseudomonadati</taxon>
        <taxon>Pseudomonadota</taxon>
        <taxon>Gammaproteobacteria</taxon>
        <taxon>Oceanospirillales</taxon>
        <taxon>Oceanospirillaceae</taxon>
        <taxon>Marinomonas</taxon>
    </lineage>
</organism>
<name>A0ABS5HAJ7_9GAMM</name>
<evidence type="ECO:0000256" key="2">
    <source>
        <dbReference type="ARBA" id="ARBA00004162"/>
    </source>
</evidence>
<feature type="transmembrane region" description="Helical" evidence="10">
    <location>
        <begin position="22"/>
        <end position="43"/>
    </location>
</feature>
<evidence type="ECO:0000256" key="1">
    <source>
        <dbReference type="ARBA" id="ARBA00002254"/>
    </source>
</evidence>
<dbReference type="EMBL" id="JAGSSV010000006">
    <property type="protein sequence ID" value="MBR7888688.1"/>
    <property type="molecule type" value="Genomic_DNA"/>
</dbReference>
<dbReference type="PANTHER" id="PTHR35091">
    <property type="entry name" value="FLAGELLAR PROTEIN FLIL"/>
    <property type="match status" value="1"/>
</dbReference>
<keyword evidence="11" id="KW-0282">Flagellum</keyword>
<evidence type="ECO:0000313" key="11">
    <source>
        <dbReference type="EMBL" id="MBR7888688.1"/>
    </source>
</evidence>
<dbReference type="RefSeq" id="WP_211536027.1">
    <property type="nucleotide sequence ID" value="NZ_JAGSSV010000006.1"/>
</dbReference>
<evidence type="ECO:0000256" key="3">
    <source>
        <dbReference type="ARBA" id="ARBA00008281"/>
    </source>
</evidence>
<keyword evidence="5 10" id="KW-0145">Chemotaxis</keyword>
<dbReference type="Proteomes" id="UP000679722">
    <property type="component" value="Unassembled WGS sequence"/>
</dbReference>
<protein>
    <recommendedName>
        <fullName evidence="10">Flagellar protein FliL</fullName>
    </recommendedName>
</protein>
<evidence type="ECO:0000256" key="7">
    <source>
        <dbReference type="ARBA" id="ARBA00022779"/>
    </source>
</evidence>
<evidence type="ECO:0000256" key="8">
    <source>
        <dbReference type="ARBA" id="ARBA00022989"/>
    </source>
</evidence>
<keyword evidence="10" id="KW-0997">Cell inner membrane</keyword>
<keyword evidence="6 10" id="KW-0812">Transmembrane</keyword>
<keyword evidence="12" id="KW-1185">Reference proteome</keyword>
<evidence type="ECO:0000256" key="5">
    <source>
        <dbReference type="ARBA" id="ARBA00022500"/>
    </source>
</evidence>
<evidence type="ECO:0000256" key="6">
    <source>
        <dbReference type="ARBA" id="ARBA00022692"/>
    </source>
</evidence>
<dbReference type="InterPro" id="IPR005503">
    <property type="entry name" value="FliL"/>
</dbReference>
<dbReference type="Pfam" id="PF03748">
    <property type="entry name" value="FliL"/>
    <property type="match status" value="1"/>
</dbReference>
<keyword evidence="11" id="KW-0969">Cilium</keyword>
<keyword evidence="4" id="KW-1003">Cell membrane</keyword>
<sequence length="168" mass="18259">MADKDDLDVGEEEVKSGGKKKLILIIVLVVVLLGGAAAAYFLLFSGSGDAGAEESAEATLVNEPSIYLSLDPVFVVDFMVDGRQRYVQLNMTVMSKNAEQVDAVKLHMPLIRNSLVLLFSSQSFEELKSIEGRVALKQASLDAINGILEQETGQRGMDSVLFTNFVMQ</sequence>
<comment type="similarity">
    <text evidence="3 10">Belongs to the FliL family.</text>
</comment>
<dbReference type="PANTHER" id="PTHR35091:SF2">
    <property type="entry name" value="FLAGELLAR PROTEIN FLIL"/>
    <property type="match status" value="1"/>
</dbReference>
<comment type="caution">
    <text evidence="11">The sequence shown here is derived from an EMBL/GenBank/DDBJ whole genome shotgun (WGS) entry which is preliminary data.</text>
</comment>